<feature type="region of interest" description="Disordered" evidence="1">
    <location>
        <begin position="84"/>
        <end position="103"/>
    </location>
</feature>
<evidence type="ECO:0000313" key="3">
    <source>
        <dbReference type="Proteomes" id="UP000823388"/>
    </source>
</evidence>
<name>A0A8T0SZX0_PANVG</name>
<dbReference type="PANTHER" id="PTHR36038">
    <property type="entry name" value="OS06G0102750 PROTEIN"/>
    <property type="match status" value="1"/>
</dbReference>
<accession>A0A8T0SZX0</accession>
<comment type="caution">
    <text evidence="2">The sequence shown here is derived from an EMBL/GenBank/DDBJ whole genome shotgun (WGS) entry which is preliminary data.</text>
</comment>
<protein>
    <submittedName>
        <fullName evidence="2">Uncharacterized protein</fullName>
    </submittedName>
</protein>
<proteinExistence type="predicted"/>
<organism evidence="2 3">
    <name type="scientific">Panicum virgatum</name>
    <name type="common">Blackwell switchgrass</name>
    <dbReference type="NCBI Taxonomy" id="38727"/>
    <lineage>
        <taxon>Eukaryota</taxon>
        <taxon>Viridiplantae</taxon>
        <taxon>Streptophyta</taxon>
        <taxon>Embryophyta</taxon>
        <taxon>Tracheophyta</taxon>
        <taxon>Spermatophyta</taxon>
        <taxon>Magnoliopsida</taxon>
        <taxon>Liliopsida</taxon>
        <taxon>Poales</taxon>
        <taxon>Poaceae</taxon>
        <taxon>PACMAD clade</taxon>
        <taxon>Panicoideae</taxon>
        <taxon>Panicodae</taxon>
        <taxon>Paniceae</taxon>
        <taxon>Panicinae</taxon>
        <taxon>Panicum</taxon>
        <taxon>Panicum sect. Hiantes</taxon>
    </lineage>
</organism>
<dbReference type="EMBL" id="CM029044">
    <property type="protein sequence ID" value="KAG2603637.1"/>
    <property type="molecule type" value="Genomic_DNA"/>
</dbReference>
<sequence length="218" mass="23443">MGHIAEPAGPVLIGCKVLPIFNEHGIVEGAMKKMVHRIDGKKAVARVKELVKLAAQARPHGATVSGKKWKKVLSFYGRDGAAAGTAAKGGRQQKQKHEEASDEMSCSSSKLSFKWDVGSCSSASVAYSPLSLMSAPAKVSEQTPSRKDYYYMSRLSSMSQQSMLCSGGGGGSPNSMKNMEGEEGSCRMGQWITTDSDCKLCLHYSFAYCLLVVLIIYS</sequence>
<dbReference type="PANTHER" id="PTHR36038:SF4">
    <property type="entry name" value="OS06G0102750 PROTEIN"/>
    <property type="match status" value="1"/>
</dbReference>
<gene>
    <name evidence="2" type="ORF">PVAP13_4NG001800</name>
</gene>
<dbReference type="Proteomes" id="UP000823388">
    <property type="component" value="Chromosome 4N"/>
</dbReference>
<evidence type="ECO:0000313" key="2">
    <source>
        <dbReference type="EMBL" id="KAG2603637.1"/>
    </source>
</evidence>
<dbReference type="AlphaFoldDB" id="A0A8T0SZX0"/>
<reference evidence="2" key="1">
    <citation type="submission" date="2020-05" db="EMBL/GenBank/DDBJ databases">
        <title>WGS assembly of Panicum virgatum.</title>
        <authorList>
            <person name="Lovell J.T."/>
            <person name="Jenkins J."/>
            <person name="Shu S."/>
            <person name="Juenger T.E."/>
            <person name="Schmutz J."/>
        </authorList>
    </citation>
    <scope>NUCLEOTIDE SEQUENCE</scope>
    <source>
        <strain evidence="2">AP13</strain>
    </source>
</reference>
<evidence type="ECO:0000256" key="1">
    <source>
        <dbReference type="SAM" id="MobiDB-lite"/>
    </source>
</evidence>
<keyword evidence="3" id="KW-1185">Reference proteome</keyword>